<accession>A0A0A8YV79</accession>
<dbReference type="AlphaFoldDB" id="A0A0A8YV79"/>
<reference evidence="1" key="2">
    <citation type="journal article" date="2015" name="Data Brief">
        <title>Shoot transcriptome of the giant reed, Arundo donax.</title>
        <authorList>
            <person name="Barrero R.A."/>
            <person name="Guerrero F.D."/>
            <person name="Moolhuijzen P."/>
            <person name="Goolsby J.A."/>
            <person name="Tidwell J."/>
            <person name="Bellgard S.E."/>
            <person name="Bellgard M.I."/>
        </authorList>
    </citation>
    <scope>NUCLEOTIDE SEQUENCE</scope>
    <source>
        <tissue evidence="1">Shoot tissue taken approximately 20 cm above the soil surface</tissue>
    </source>
</reference>
<sequence length="20" mass="2328">MPFHQSKLSFGINQKIVHCI</sequence>
<name>A0A0A8YV79_ARUDO</name>
<protein>
    <submittedName>
        <fullName evidence="1">Uncharacterized protein</fullName>
    </submittedName>
</protein>
<organism evidence="1">
    <name type="scientific">Arundo donax</name>
    <name type="common">Giant reed</name>
    <name type="synonym">Donax arundinaceus</name>
    <dbReference type="NCBI Taxonomy" id="35708"/>
    <lineage>
        <taxon>Eukaryota</taxon>
        <taxon>Viridiplantae</taxon>
        <taxon>Streptophyta</taxon>
        <taxon>Embryophyta</taxon>
        <taxon>Tracheophyta</taxon>
        <taxon>Spermatophyta</taxon>
        <taxon>Magnoliopsida</taxon>
        <taxon>Liliopsida</taxon>
        <taxon>Poales</taxon>
        <taxon>Poaceae</taxon>
        <taxon>PACMAD clade</taxon>
        <taxon>Arundinoideae</taxon>
        <taxon>Arundineae</taxon>
        <taxon>Arundo</taxon>
    </lineage>
</organism>
<dbReference type="EMBL" id="GBRH01267394">
    <property type="protein sequence ID" value="JAD30501.1"/>
    <property type="molecule type" value="Transcribed_RNA"/>
</dbReference>
<evidence type="ECO:0000313" key="1">
    <source>
        <dbReference type="EMBL" id="JAD30501.1"/>
    </source>
</evidence>
<proteinExistence type="predicted"/>
<reference evidence="1" key="1">
    <citation type="submission" date="2014-09" db="EMBL/GenBank/DDBJ databases">
        <authorList>
            <person name="Magalhaes I.L.F."/>
            <person name="Oliveira U."/>
            <person name="Santos F.R."/>
            <person name="Vidigal T.H.D.A."/>
            <person name="Brescovit A.D."/>
            <person name="Santos A.J."/>
        </authorList>
    </citation>
    <scope>NUCLEOTIDE SEQUENCE</scope>
    <source>
        <tissue evidence="1">Shoot tissue taken approximately 20 cm above the soil surface</tissue>
    </source>
</reference>